<organism evidence="1 2">
    <name type="scientific">Trichinella spiralis</name>
    <name type="common">Trichina worm</name>
    <dbReference type="NCBI Taxonomy" id="6334"/>
    <lineage>
        <taxon>Eukaryota</taxon>
        <taxon>Metazoa</taxon>
        <taxon>Ecdysozoa</taxon>
        <taxon>Nematoda</taxon>
        <taxon>Enoplea</taxon>
        <taxon>Dorylaimia</taxon>
        <taxon>Trichinellida</taxon>
        <taxon>Trichinellidae</taxon>
        <taxon>Trichinella</taxon>
    </lineage>
</organism>
<keyword evidence="2" id="KW-1185">Reference proteome</keyword>
<accession>A0A0V1BRB0</accession>
<sequence>MATVYFSLLSKKKCRVWSKSVQLFWNNGLLNLALCLRHYIVQFEDCATGNVNTIIEILKASFVFLSQHAAFHMEILLMLKSAYMLVVRRVDVELDEVLMLSSSCVLGVLLYPLDSRNTSGNFKSTD</sequence>
<proteinExistence type="predicted"/>
<dbReference type="EMBL" id="JYDH01000016">
    <property type="protein sequence ID" value="KRY39835.1"/>
    <property type="molecule type" value="Genomic_DNA"/>
</dbReference>
<protein>
    <submittedName>
        <fullName evidence="1">Uncharacterized protein</fullName>
    </submittedName>
</protein>
<dbReference type="InParanoid" id="A0A0V1BRB0"/>
<gene>
    <name evidence="1" type="ORF">T01_11675</name>
</gene>
<dbReference type="Proteomes" id="UP000054776">
    <property type="component" value="Unassembled WGS sequence"/>
</dbReference>
<comment type="caution">
    <text evidence="1">The sequence shown here is derived from an EMBL/GenBank/DDBJ whole genome shotgun (WGS) entry which is preliminary data.</text>
</comment>
<dbReference type="AlphaFoldDB" id="A0A0V1BRB0"/>
<evidence type="ECO:0000313" key="1">
    <source>
        <dbReference type="EMBL" id="KRY39835.1"/>
    </source>
</evidence>
<evidence type="ECO:0000313" key="2">
    <source>
        <dbReference type="Proteomes" id="UP000054776"/>
    </source>
</evidence>
<name>A0A0V1BRB0_TRISP</name>
<reference evidence="1 2" key="1">
    <citation type="submission" date="2015-01" db="EMBL/GenBank/DDBJ databases">
        <title>Evolution of Trichinella species and genotypes.</title>
        <authorList>
            <person name="Korhonen P.K."/>
            <person name="Edoardo P."/>
            <person name="Giuseppe L.R."/>
            <person name="Gasser R.B."/>
        </authorList>
    </citation>
    <scope>NUCLEOTIDE SEQUENCE [LARGE SCALE GENOMIC DNA]</scope>
    <source>
        <strain evidence="1">ISS3</strain>
    </source>
</reference>